<feature type="domain" description="Copper resistance protein D" evidence="2">
    <location>
        <begin position="46"/>
        <end position="141"/>
    </location>
</feature>
<dbReference type="OrthoDB" id="205725at2157"/>
<dbReference type="InterPro" id="IPR008457">
    <property type="entry name" value="Cu-R_CopD_dom"/>
</dbReference>
<reference evidence="3 4" key="1">
    <citation type="journal article" date="2014" name="PLoS Genet.">
        <title>Phylogenetically driven sequencing of extremely halophilic archaea reveals strategies for static and dynamic osmo-response.</title>
        <authorList>
            <person name="Becker E.A."/>
            <person name="Seitzer P.M."/>
            <person name="Tritt A."/>
            <person name="Larsen D."/>
            <person name="Krusor M."/>
            <person name="Yao A.I."/>
            <person name="Wu D."/>
            <person name="Madern D."/>
            <person name="Eisen J.A."/>
            <person name="Darling A.E."/>
            <person name="Facciotti M.T."/>
        </authorList>
    </citation>
    <scope>NUCLEOTIDE SEQUENCE [LARGE SCALE GENOMIC DNA]</scope>
    <source>
        <strain evidence="3 4">ATCC BAA-1512</strain>
    </source>
</reference>
<evidence type="ECO:0000259" key="2">
    <source>
        <dbReference type="Pfam" id="PF05425"/>
    </source>
</evidence>
<dbReference type="GO" id="GO:0016020">
    <property type="term" value="C:membrane"/>
    <property type="evidence" value="ECO:0007669"/>
    <property type="project" value="InterPro"/>
</dbReference>
<dbReference type="Pfam" id="PF05425">
    <property type="entry name" value="CopD"/>
    <property type="match status" value="1"/>
</dbReference>
<gene>
    <name evidence="3" type="ORF">C440_01340</name>
</gene>
<keyword evidence="1" id="KW-1133">Transmembrane helix</keyword>
<feature type="transmembrane region" description="Helical" evidence="1">
    <location>
        <begin position="83"/>
        <end position="103"/>
    </location>
</feature>
<protein>
    <recommendedName>
        <fullName evidence="2">Copper resistance protein D domain-containing protein</fullName>
    </recommendedName>
</protein>
<accession>M0IT33</accession>
<feature type="transmembrane region" description="Helical" evidence="1">
    <location>
        <begin position="50"/>
        <end position="71"/>
    </location>
</feature>
<keyword evidence="4" id="KW-1185">Reference proteome</keyword>
<proteinExistence type="predicted"/>
<keyword evidence="1" id="KW-0472">Membrane</keyword>
<dbReference type="AlphaFoldDB" id="M0IT33"/>
<dbReference type="RefSeq" id="WP_008317507.1">
    <property type="nucleotide sequence ID" value="NZ_AOLN01000001.1"/>
</dbReference>
<dbReference type="STRING" id="662479.C440_01340"/>
<name>M0IT33_9EURY</name>
<dbReference type="Proteomes" id="UP000011550">
    <property type="component" value="Unassembled WGS sequence"/>
</dbReference>
<evidence type="ECO:0000313" key="3">
    <source>
        <dbReference type="EMBL" id="ELZ98958.1"/>
    </source>
</evidence>
<feature type="transmembrane region" description="Helical" evidence="1">
    <location>
        <begin position="123"/>
        <end position="142"/>
    </location>
</feature>
<evidence type="ECO:0000256" key="1">
    <source>
        <dbReference type="SAM" id="Phobius"/>
    </source>
</evidence>
<keyword evidence="1" id="KW-0812">Transmembrane</keyword>
<evidence type="ECO:0000313" key="4">
    <source>
        <dbReference type="Proteomes" id="UP000011550"/>
    </source>
</evidence>
<feature type="transmembrane region" description="Helical" evidence="1">
    <location>
        <begin position="7"/>
        <end position="30"/>
    </location>
</feature>
<comment type="caution">
    <text evidence="3">The sequence shown here is derived from an EMBL/GenBank/DDBJ whole genome shotgun (WGS) entry which is preliminary data.</text>
</comment>
<sequence length="144" mass="15163">MSLVSSLLVRFVHVSGMALIFGGAVFAWAAFRTSESSRPQNRSLATTYEWVFWGTMGLLLVTGVGNLGTLGPPGPTTRWGTILTTKLAAVIGFVFGSFVRTLVVLRLRDRAPTAAGRALLSRSYGATAGAILVLVALAEVLAHG</sequence>
<dbReference type="EMBL" id="AOLN01000001">
    <property type="protein sequence ID" value="ELZ98958.1"/>
    <property type="molecule type" value="Genomic_DNA"/>
</dbReference>
<dbReference type="PATRIC" id="fig|662479.7.peg.279"/>
<organism evidence="3 4">
    <name type="scientific">Haloferax mucosum ATCC BAA-1512</name>
    <dbReference type="NCBI Taxonomy" id="662479"/>
    <lineage>
        <taxon>Archaea</taxon>
        <taxon>Methanobacteriati</taxon>
        <taxon>Methanobacteriota</taxon>
        <taxon>Stenosarchaea group</taxon>
        <taxon>Halobacteria</taxon>
        <taxon>Halobacteriales</taxon>
        <taxon>Haloferacaceae</taxon>
        <taxon>Haloferax</taxon>
    </lineage>
</organism>